<dbReference type="Gene3D" id="3.60.110.10">
    <property type="entry name" value="Carbon-nitrogen hydrolase"/>
    <property type="match status" value="1"/>
</dbReference>
<dbReference type="EMBL" id="QLTA01000028">
    <property type="protein sequence ID" value="RAR78903.1"/>
    <property type="molecule type" value="Genomic_DNA"/>
</dbReference>
<dbReference type="SUPFAM" id="SSF56317">
    <property type="entry name" value="Carbon-nitrogen hydrolase"/>
    <property type="match status" value="1"/>
</dbReference>
<dbReference type="InterPro" id="IPR036526">
    <property type="entry name" value="C-N_Hydrolase_sf"/>
</dbReference>
<feature type="domain" description="CN hydrolase" evidence="2">
    <location>
        <begin position="1"/>
        <end position="237"/>
    </location>
</feature>
<comment type="caution">
    <text evidence="3">The sequence shown here is derived from an EMBL/GenBank/DDBJ whole genome shotgun (WGS) entry which is preliminary data.</text>
</comment>
<name>A0A328Z0D6_9BURK</name>
<sequence length="250" mass="25250">MRIAAAQTTSLPGDVAANLQTHLRFAEAAAAAGVQVLVFPELSLTGYDLPGLARQAAGAGDAVFAPLRDAARRHGMALVVGAPARREGGARPGIGAFTFHPDGRAALYCKRHLHPGEEVHAGAGTEDVHLAEFAGVPTALAVCADISHGTHADAAARSGAAVYAAGVVISEGGYAQDSAHAQGHAERCRMAVLLANHGAPTGGYRSAGRSSFRAPGGALLAEAPGTGDWLVIAHRDASGWSARAEPVAAP</sequence>
<dbReference type="RefSeq" id="WP_111878238.1">
    <property type="nucleotide sequence ID" value="NZ_CBCSGC010000105.1"/>
</dbReference>
<evidence type="ECO:0000313" key="3">
    <source>
        <dbReference type="EMBL" id="RAR78903.1"/>
    </source>
</evidence>
<reference evidence="3 4" key="1">
    <citation type="submission" date="2018-06" db="EMBL/GenBank/DDBJ databases">
        <title>Genomic Encyclopedia of Archaeal and Bacterial Type Strains, Phase II (KMG-II): from individual species to whole genera.</title>
        <authorList>
            <person name="Goeker M."/>
        </authorList>
    </citation>
    <scope>NUCLEOTIDE SEQUENCE [LARGE SCALE GENOMIC DNA]</scope>
    <source>
        <strain evidence="3 4">CFPB 3232</strain>
    </source>
</reference>
<dbReference type="OrthoDB" id="9803803at2"/>
<dbReference type="PANTHER" id="PTHR43674:SF2">
    <property type="entry name" value="BETA-UREIDOPROPIONASE"/>
    <property type="match status" value="1"/>
</dbReference>
<dbReference type="GO" id="GO:0050126">
    <property type="term" value="F:N-carbamoylputrescine amidase activity"/>
    <property type="evidence" value="ECO:0007669"/>
    <property type="project" value="TreeGrafter"/>
</dbReference>
<evidence type="ECO:0000313" key="4">
    <source>
        <dbReference type="Proteomes" id="UP000248856"/>
    </source>
</evidence>
<keyword evidence="1 3" id="KW-0378">Hydrolase</keyword>
<proteinExistence type="predicted"/>
<dbReference type="CDD" id="cd07197">
    <property type="entry name" value="nitrilase"/>
    <property type="match status" value="1"/>
</dbReference>
<dbReference type="InterPro" id="IPR050345">
    <property type="entry name" value="Aliph_Amidase/BUP"/>
</dbReference>
<dbReference type="Proteomes" id="UP000248856">
    <property type="component" value="Unassembled WGS sequence"/>
</dbReference>
<dbReference type="PROSITE" id="PS50263">
    <property type="entry name" value="CN_HYDROLASE"/>
    <property type="match status" value="1"/>
</dbReference>
<accession>A0A328Z0D6</accession>
<dbReference type="GO" id="GO:0033388">
    <property type="term" value="P:putrescine biosynthetic process from arginine"/>
    <property type="evidence" value="ECO:0007669"/>
    <property type="project" value="TreeGrafter"/>
</dbReference>
<keyword evidence="4" id="KW-1185">Reference proteome</keyword>
<evidence type="ECO:0000256" key="1">
    <source>
        <dbReference type="ARBA" id="ARBA00022801"/>
    </source>
</evidence>
<evidence type="ECO:0000259" key="2">
    <source>
        <dbReference type="PROSITE" id="PS50263"/>
    </source>
</evidence>
<dbReference type="PANTHER" id="PTHR43674">
    <property type="entry name" value="NITRILASE C965.09-RELATED"/>
    <property type="match status" value="1"/>
</dbReference>
<dbReference type="AlphaFoldDB" id="A0A328Z0D6"/>
<gene>
    <name evidence="3" type="ORF">AX018_102846</name>
</gene>
<dbReference type="Pfam" id="PF00795">
    <property type="entry name" value="CN_hydrolase"/>
    <property type="match status" value="1"/>
</dbReference>
<protein>
    <submittedName>
        <fullName evidence="3">Putative amidohydrolase</fullName>
    </submittedName>
</protein>
<dbReference type="InterPro" id="IPR003010">
    <property type="entry name" value="C-N_Hydrolase"/>
</dbReference>
<organism evidence="3 4">
    <name type="scientific">Paracidovorax anthurii</name>
    <dbReference type="NCBI Taxonomy" id="78229"/>
    <lineage>
        <taxon>Bacteria</taxon>
        <taxon>Pseudomonadati</taxon>
        <taxon>Pseudomonadota</taxon>
        <taxon>Betaproteobacteria</taxon>
        <taxon>Burkholderiales</taxon>
        <taxon>Comamonadaceae</taxon>
        <taxon>Paracidovorax</taxon>
    </lineage>
</organism>